<proteinExistence type="predicted"/>
<organism evidence="1 2">
    <name type="scientific">Sordaria macrospora</name>
    <dbReference type="NCBI Taxonomy" id="5147"/>
    <lineage>
        <taxon>Eukaryota</taxon>
        <taxon>Fungi</taxon>
        <taxon>Dikarya</taxon>
        <taxon>Ascomycota</taxon>
        <taxon>Pezizomycotina</taxon>
        <taxon>Sordariomycetes</taxon>
        <taxon>Sordariomycetidae</taxon>
        <taxon>Sordariales</taxon>
        <taxon>Sordariaceae</taxon>
        <taxon>Sordaria</taxon>
    </lineage>
</organism>
<dbReference type="Proteomes" id="UP000433876">
    <property type="component" value="Unassembled WGS sequence"/>
</dbReference>
<sequence>MPPSRLRMRDDVQLRPDNFLNLPYYWTIARNKTHEVLFTSITNGLDLISNTTSASGLSQKYITPWTKQLIPGSCQTSHSVDPITSSNNPGAPLNCSQACVDISLLFGSLATLANCITLSSAALTIQNRSLSLGPPTNSTALAQFGVTSADLTNFNGDAMLRGEVQCAVASCPDCSQNELSALHNRNLSTLGSDDFSIISAGLAHYCEGFVARIDSDVAGPGVLISHLSQSYLTLFFFLLIKLFNS</sequence>
<name>A0A8S9A2Q7_SORMA</name>
<accession>A0A8S9A2Q7</accession>
<protein>
    <submittedName>
        <fullName evidence="1">Uncharacterized protein</fullName>
    </submittedName>
</protein>
<gene>
    <name evidence="1" type="ORF">SMACR_07525</name>
</gene>
<dbReference type="VEuPathDB" id="FungiDB:SMAC_07525"/>
<evidence type="ECO:0000313" key="1">
    <source>
        <dbReference type="EMBL" id="KAA8634482.1"/>
    </source>
</evidence>
<reference evidence="1 2" key="1">
    <citation type="submission" date="2017-07" db="EMBL/GenBank/DDBJ databases">
        <title>Genome sequence of the Sordaria macrospora wild type strain R19027.</title>
        <authorList>
            <person name="Nowrousian M."/>
            <person name="Teichert I."/>
            <person name="Kueck U."/>
        </authorList>
    </citation>
    <scope>NUCLEOTIDE SEQUENCE [LARGE SCALE GENOMIC DNA]</scope>
    <source>
        <strain evidence="1 2">R19027</strain>
        <tissue evidence="1">Mycelium</tissue>
    </source>
</reference>
<dbReference type="AlphaFoldDB" id="A0A8S9A2Q7"/>
<comment type="caution">
    <text evidence="1">The sequence shown here is derived from an EMBL/GenBank/DDBJ whole genome shotgun (WGS) entry which is preliminary data.</text>
</comment>
<dbReference type="EMBL" id="NMPR01000022">
    <property type="protein sequence ID" value="KAA8634482.1"/>
    <property type="molecule type" value="Genomic_DNA"/>
</dbReference>
<evidence type="ECO:0000313" key="2">
    <source>
        <dbReference type="Proteomes" id="UP000433876"/>
    </source>
</evidence>